<feature type="transmembrane region" description="Helical" evidence="6">
    <location>
        <begin position="486"/>
        <end position="505"/>
    </location>
</feature>
<evidence type="ECO:0000256" key="2">
    <source>
        <dbReference type="ARBA" id="ARBA00022475"/>
    </source>
</evidence>
<feature type="transmembrane region" description="Helical" evidence="6">
    <location>
        <begin position="298"/>
        <end position="330"/>
    </location>
</feature>
<dbReference type="InterPro" id="IPR004477">
    <property type="entry name" value="ComEC_N"/>
</dbReference>
<keyword evidence="4 6" id="KW-1133">Transmembrane helix</keyword>
<dbReference type="EMBL" id="FM162591">
    <property type="protein sequence ID" value="CAQ84909.1"/>
    <property type="molecule type" value="Genomic_DNA"/>
</dbReference>
<dbReference type="InterPro" id="IPR036866">
    <property type="entry name" value="RibonucZ/Hydroxyglut_hydro"/>
</dbReference>
<comment type="subcellular location">
    <subcellularLocation>
        <location evidence="1">Cell membrane</location>
        <topology evidence="1">Multi-pass membrane protein</topology>
    </subcellularLocation>
</comment>
<dbReference type="KEGG" id="pay:PAU_02820"/>
<dbReference type="GO" id="GO:0030420">
    <property type="term" value="P:establishment of competence for transformation"/>
    <property type="evidence" value="ECO:0007669"/>
    <property type="project" value="InterPro"/>
</dbReference>
<feature type="transmembrane region" description="Helical" evidence="6">
    <location>
        <begin position="364"/>
        <end position="382"/>
    </location>
</feature>
<keyword evidence="2" id="KW-1003">Cell membrane</keyword>
<dbReference type="eggNOG" id="COG2333">
    <property type="taxonomic scope" value="Bacteria"/>
</dbReference>
<sequence>MLKKVNEQRWIRMWLSVLINRITINWKQPIPVISVNQAAIAIIIGIIPLLFLPELPQKWQMIAFVLLALFCLFLPFCICRMISISLLAFLVGCWQGNHLLEQIIYLSERGHISQAIVESLSLGDEGKNKVLLRLIKTEDKIIFPPLYVSAYWDFFPDSLCAGQKWQLKMKLRPVHSQLNQGGYDSQRRALAVRQPLTGKVIHAELIDEKCNLRQQLVSHIAPAIRELKHRGIAMALAFGERQWLNKEDNLLLQQTGTAHLMAISGLHITVASMFGWWMARLLQLSFPLHWIGHRFPLISGWIVAIMYVWLSGWGIPAIRALLGLTLWLYLRHRNILCFPWQWALWTAAIILLFDPLTVLSDSFWLSFFAVMALMFWFFWAPLGEPFRYGWKWLWLRGLYMQMGMMLMLIPLQLLLFHGVNFSALFANFWAVPIISFITVPLIMLALISTFCPFIHTLLWQLVDYSVTFSLIPLPVLQQSWSETGSFPILITFIGWFVVIVWRFAWWQSYKLLIGISLGVMLCYLRRNEEYLWRFSMLDVGHGLAVIIEKNGKALIFDTGNRWETGSVAERVITPYLRWHRLTPEQIIISHNHLDHTGGLEFLQRKYPDVSVRSPLTDNKHLPCIRGEQWQWQGLNFRVLWPPERVVQAGNNESCVIRVEDGKHSLLLTGDLEKQGEYKLLGIEKDNLRSTILQVPHHGSNTSSTAAFIRKVAPQYAFASVARYSPWRLPSIKVLQRYRKAGVEWRSTAVSGQITGCFYGDHVEITGYRQQIMSRWYHQWFGIRGDHE</sequence>
<evidence type="ECO:0000256" key="1">
    <source>
        <dbReference type="ARBA" id="ARBA00004651"/>
    </source>
</evidence>
<reference evidence="8 9" key="1">
    <citation type="journal article" date="2009" name="BMC Genomics">
        <title>Comparative genomics of the emerging human pathogen Photorhabdus asymbiotica with the insect pathogen Photorhabdus luminescens.</title>
        <authorList>
            <person name="Wilkinson P."/>
            <person name="Waterfield N.R."/>
            <person name="Crossman L."/>
            <person name="Corton C."/>
            <person name="Sanchez-Contreras M."/>
            <person name="Vlisidou I."/>
            <person name="Barron A."/>
            <person name="Bignell A."/>
            <person name="Clark L."/>
            <person name="Ormond D."/>
            <person name="Mayho M."/>
            <person name="Bason N."/>
            <person name="Smith F."/>
            <person name="Simmonds M."/>
            <person name="Churcher C."/>
            <person name="Harris D."/>
            <person name="Thompson N.R."/>
            <person name="Quail M."/>
            <person name="Parkhill J."/>
            <person name="ffrench-Constant R.H."/>
        </authorList>
    </citation>
    <scope>NUCLEOTIDE SEQUENCE [LARGE SCALE GENOMIC DNA]</scope>
    <source>
        <strain evidence="9">ATCC 43949 / 3105-77</strain>
    </source>
</reference>
<feature type="transmembrane region" description="Helical" evidence="6">
    <location>
        <begin position="394"/>
        <end position="416"/>
    </location>
</feature>
<accession>C7BQD4</accession>
<evidence type="ECO:0000256" key="3">
    <source>
        <dbReference type="ARBA" id="ARBA00022692"/>
    </source>
</evidence>
<proteinExistence type="predicted"/>
<dbReference type="AlphaFoldDB" id="C7BQD4"/>
<protein>
    <submittedName>
        <fullName evidence="8">Hypothetical membrane protein ycai</fullName>
    </submittedName>
</protein>
<dbReference type="eggNOG" id="COG0658">
    <property type="taxonomic scope" value="Bacteria"/>
</dbReference>
<dbReference type="Pfam" id="PF00753">
    <property type="entry name" value="Lactamase_B"/>
    <property type="match status" value="1"/>
</dbReference>
<feature type="transmembrane region" description="Helical" evidence="6">
    <location>
        <begin position="30"/>
        <end position="53"/>
    </location>
</feature>
<dbReference type="Proteomes" id="UP000002747">
    <property type="component" value="Chromosome"/>
</dbReference>
<dbReference type="PANTHER" id="PTHR30619:SF1">
    <property type="entry name" value="RECOMBINATION PROTEIN 2"/>
    <property type="match status" value="1"/>
</dbReference>
<dbReference type="SUPFAM" id="SSF56281">
    <property type="entry name" value="Metallo-hydrolase/oxidoreductase"/>
    <property type="match status" value="1"/>
</dbReference>
<evidence type="ECO:0000256" key="6">
    <source>
        <dbReference type="SAM" id="Phobius"/>
    </source>
</evidence>
<dbReference type="InterPro" id="IPR004797">
    <property type="entry name" value="Competence_ComEC/Rec2"/>
</dbReference>
<feature type="transmembrane region" description="Helical" evidence="6">
    <location>
        <begin position="342"/>
        <end position="358"/>
    </location>
</feature>
<dbReference type="CDD" id="cd07731">
    <property type="entry name" value="ComA-like_MBL-fold"/>
    <property type="match status" value="1"/>
</dbReference>
<keyword evidence="5 6" id="KW-0472">Membrane</keyword>
<dbReference type="NCBIfam" id="TIGR00361">
    <property type="entry name" value="ComEC_Rec2"/>
    <property type="match status" value="1"/>
</dbReference>
<dbReference type="Gene3D" id="3.60.15.10">
    <property type="entry name" value="Ribonuclease Z/Hydroxyacylglutathione hydrolase-like"/>
    <property type="match status" value="1"/>
</dbReference>
<name>C7BQD4_PHOAA</name>
<dbReference type="STRING" id="291112.PAU_02820"/>
<evidence type="ECO:0000313" key="8">
    <source>
        <dbReference type="EMBL" id="CAQ84909.1"/>
    </source>
</evidence>
<feature type="domain" description="Metallo-beta-lactamase" evidence="7">
    <location>
        <begin position="541"/>
        <end position="722"/>
    </location>
</feature>
<organism evidence="8 9">
    <name type="scientific">Photorhabdus asymbiotica subsp. asymbiotica (strain ATCC 43949 / 3105-77)</name>
    <name type="common">Xenorhabdus luminescens (strain 2)</name>
    <dbReference type="NCBI Taxonomy" id="553480"/>
    <lineage>
        <taxon>Bacteria</taxon>
        <taxon>Pseudomonadati</taxon>
        <taxon>Pseudomonadota</taxon>
        <taxon>Gammaproteobacteria</taxon>
        <taxon>Enterobacterales</taxon>
        <taxon>Morganellaceae</taxon>
        <taxon>Photorhabdus</taxon>
    </lineage>
</organism>
<feature type="transmembrane region" description="Helical" evidence="6">
    <location>
        <begin position="260"/>
        <end position="278"/>
    </location>
</feature>
<dbReference type="SMART" id="SM00849">
    <property type="entry name" value="Lactamase_B"/>
    <property type="match status" value="1"/>
</dbReference>
<evidence type="ECO:0000259" key="7">
    <source>
        <dbReference type="SMART" id="SM00849"/>
    </source>
</evidence>
<dbReference type="InterPro" id="IPR001279">
    <property type="entry name" value="Metallo-B-lactamas"/>
</dbReference>
<evidence type="ECO:0000256" key="5">
    <source>
        <dbReference type="ARBA" id="ARBA00023136"/>
    </source>
</evidence>
<evidence type="ECO:0000313" key="9">
    <source>
        <dbReference type="Proteomes" id="UP000002747"/>
    </source>
</evidence>
<gene>
    <name evidence="8" type="primary">ycaI</name>
    <name evidence="8" type="ordered locus">PAU_02820</name>
</gene>
<dbReference type="InterPro" id="IPR052159">
    <property type="entry name" value="Competence_DNA_uptake"/>
</dbReference>
<feature type="transmembrane region" description="Helical" evidence="6">
    <location>
        <begin position="59"/>
        <end position="79"/>
    </location>
</feature>
<dbReference type="PANTHER" id="PTHR30619">
    <property type="entry name" value="DNA INTERNALIZATION/COMPETENCE PROTEIN COMEC/REC2"/>
    <property type="match status" value="1"/>
</dbReference>
<dbReference type="InterPro" id="IPR025405">
    <property type="entry name" value="DUF4131"/>
</dbReference>
<dbReference type="Pfam" id="PF13567">
    <property type="entry name" value="DUF4131"/>
    <property type="match status" value="1"/>
</dbReference>
<dbReference type="Pfam" id="PF03772">
    <property type="entry name" value="Competence"/>
    <property type="match status" value="1"/>
</dbReference>
<keyword evidence="3 6" id="KW-0812">Transmembrane</keyword>
<dbReference type="GO" id="GO:0005886">
    <property type="term" value="C:plasma membrane"/>
    <property type="evidence" value="ECO:0007669"/>
    <property type="project" value="UniProtKB-SubCell"/>
</dbReference>
<dbReference type="InterPro" id="IPR035681">
    <property type="entry name" value="ComA-like_MBL"/>
</dbReference>
<feature type="transmembrane region" description="Helical" evidence="6">
    <location>
        <begin position="428"/>
        <end position="454"/>
    </location>
</feature>
<dbReference type="NCBIfam" id="NF008580">
    <property type="entry name" value="PRK11539.1"/>
    <property type="match status" value="1"/>
</dbReference>
<evidence type="ECO:0000256" key="4">
    <source>
        <dbReference type="ARBA" id="ARBA00022989"/>
    </source>
</evidence>
<dbReference type="NCBIfam" id="TIGR00360">
    <property type="entry name" value="ComEC_N-term"/>
    <property type="match status" value="1"/>
</dbReference>